<dbReference type="GO" id="GO:0055085">
    <property type="term" value="P:transmembrane transport"/>
    <property type="evidence" value="ECO:0007669"/>
    <property type="project" value="InterPro"/>
</dbReference>
<dbReference type="Gene3D" id="3.40.190.170">
    <property type="entry name" value="Bacterial extracellular solute-binding protein, family 7"/>
    <property type="match status" value="1"/>
</dbReference>
<keyword evidence="1 2" id="KW-0732">Signal</keyword>
<proteinExistence type="predicted"/>
<dbReference type="InterPro" id="IPR038404">
    <property type="entry name" value="TRAP_DctP_sf"/>
</dbReference>
<dbReference type="PANTHER" id="PTHR33376">
    <property type="match status" value="1"/>
</dbReference>
<evidence type="ECO:0000313" key="3">
    <source>
        <dbReference type="EMBL" id="PSW10864.1"/>
    </source>
</evidence>
<feature type="signal peptide" evidence="2">
    <location>
        <begin position="1"/>
        <end position="24"/>
    </location>
</feature>
<evidence type="ECO:0000313" key="4">
    <source>
        <dbReference type="Proteomes" id="UP000241346"/>
    </source>
</evidence>
<gene>
    <name evidence="3" type="ORF">C9J01_17850</name>
</gene>
<comment type="caution">
    <text evidence="3">The sequence shown here is derived from an EMBL/GenBank/DDBJ whole genome shotgun (WGS) entry which is preliminary data.</text>
</comment>
<accession>A0A2T3NAT6</accession>
<dbReference type="NCBIfam" id="NF037995">
    <property type="entry name" value="TRAP_S1"/>
    <property type="match status" value="1"/>
</dbReference>
<dbReference type="OrthoDB" id="9177965at2"/>
<dbReference type="CDD" id="cd13665">
    <property type="entry name" value="PBP2_TRAP_Dctp3_4"/>
    <property type="match status" value="1"/>
</dbReference>
<organism evidence="3 4">
    <name type="scientific">Photobacterium rosenbergii</name>
    <dbReference type="NCBI Taxonomy" id="294936"/>
    <lineage>
        <taxon>Bacteria</taxon>
        <taxon>Pseudomonadati</taxon>
        <taxon>Pseudomonadota</taxon>
        <taxon>Gammaproteobacteria</taxon>
        <taxon>Vibrionales</taxon>
        <taxon>Vibrionaceae</taxon>
        <taxon>Photobacterium</taxon>
    </lineage>
</organism>
<sequence>MRVTKIASMTTAALMMFSTYAVQAAPEKTIKISTWGSPNHGINKVVWPTWGEWVEEATEGRVTVKVEYDLAPPQTQIDVVTDGIGEVTWIYHGHKAGRFKLTQLPEIPTFSDYASSELISQAYWRTYDTYLKKGREHRGVEVLALSVNGPGQLITKGPVGSLDDIKGKKLRVGGGVISDIAKDMKVTPVFTPTTKVYESISQGVVDGTYLPYESLASFRLAEVADNTTVYPGGIFRGSFAIVMNRDTLSGLSKADQEAIRNVSGEKLSRLFGKMWDDMDNVGYEAGIANGHTFTPATPEMIADLKKSTEPLVNKWYKSAKQRKIDGEAAYNYFYKELEQGL</sequence>
<dbReference type="EMBL" id="PYMB01000009">
    <property type="protein sequence ID" value="PSW10864.1"/>
    <property type="molecule type" value="Genomic_DNA"/>
</dbReference>
<dbReference type="PANTHER" id="PTHR33376:SF15">
    <property type="entry name" value="BLL6794 PROTEIN"/>
    <property type="match status" value="1"/>
</dbReference>
<dbReference type="Proteomes" id="UP000241346">
    <property type="component" value="Unassembled WGS sequence"/>
</dbReference>
<dbReference type="InterPro" id="IPR018389">
    <property type="entry name" value="DctP_fam"/>
</dbReference>
<evidence type="ECO:0000256" key="1">
    <source>
        <dbReference type="ARBA" id="ARBA00022729"/>
    </source>
</evidence>
<protein>
    <submittedName>
        <fullName evidence="3">C4-dicarboxylate ABC transporter substrate-binding protein</fullName>
    </submittedName>
</protein>
<reference evidence="3 4" key="1">
    <citation type="submission" date="2018-03" db="EMBL/GenBank/DDBJ databases">
        <title>Whole genome sequencing of Histamine producing bacteria.</title>
        <authorList>
            <person name="Butler K."/>
        </authorList>
    </citation>
    <scope>NUCLEOTIDE SEQUENCE [LARGE SCALE GENOMIC DNA]</scope>
    <source>
        <strain evidence="3 4">DSM 19138</strain>
    </source>
</reference>
<feature type="chain" id="PRO_5015592941" evidence="2">
    <location>
        <begin position="25"/>
        <end position="341"/>
    </location>
</feature>
<name>A0A2T3NAT6_9GAMM</name>
<dbReference type="AlphaFoldDB" id="A0A2T3NAT6"/>
<evidence type="ECO:0000256" key="2">
    <source>
        <dbReference type="SAM" id="SignalP"/>
    </source>
</evidence>
<dbReference type="RefSeq" id="WP_107299499.1">
    <property type="nucleotide sequence ID" value="NZ_PYMB01000009.1"/>
</dbReference>
<dbReference type="Pfam" id="PF03480">
    <property type="entry name" value="DctP"/>
    <property type="match status" value="1"/>
</dbReference>